<evidence type="ECO:0000256" key="4">
    <source>
        <dbReference type="RuleBase" id="RU000670"/>
    </source>
</evidence>
<name>A0A553NXK2_TIGCA</name>
<dbReference type="InterPro" id="IPR004038">
    <property type="entry name" value="Ribosomal_eL8/eL30/eS12/Gad45"/>
</dbReference>
<dbReference type="PRINTS" id="PR00972">
    <property type="entry name" value="RIBSOMALS12E"/>
</dbReference>
<proteinExistence type="inferred from homology"/>
<dbReference type="InterPro" id="IPR047860">
    <property type="entry name" value="Ribosomal_eS12_CS"/>
</dbReference>
<protein>
    <recommendedName>
        <fullName evidence="4">40S ribosomal protein S12</fullName>
    </recommendedName>
</protein>
<dbReference type="GO" id="GO:1990904">
    <property type="term" value="C:ribonucleoprotein complex"/>
    <property type="evidence" value="ECO:0007669"/>
    <property type="project" value="UniProtKB-KW"/>
</dbReference>
<dbReference type="GO" id="GO:0005840">
    <property type="term" value="C:ribosome"/>
    <property type="evidence" value="ECO:0007669"/>
    <property type="project" value="UniProtKB-KW"/>
</dbReference>
<dbReference type="Gene3D" id="3.30.1330.30">
    <property type="match status" value="1"/>
</dbReference>
<reference evidence="7 8" key="1">
    <citation type="journal article" date="2018" name="Nat. Ecol. Evol.">
        <title>Genomic signatures of mitonuclear coevolution across populations of Tigriopus californicus.</title>
        <authorList>
            <person name="Barreto F.S."/>
            <person name="Watson E.T."/>
            <person name="Lima T.G."/>
            <person name="Willett C.S."/>
            <person name="Edmands S."/>
            <person name="Li W."/>
            <person name="Burton R.S."/>
        </authorList>
    </citation>
    <scope>NUCLEOTIDE SEQUENCE [LARGE SCALE GENOMIC DNA]</scope>
    <source>
        <strain evidence="7 8">San Diego</strain>
    </source>
</reference>
<sequence>MSDVEGDDVPTPVVAPTGGAMDKDTAIKEVLKAARIHDGLARGLHETVKALDKRQAHLCLLADDCDEPSYKKLVQALCQEHNIPLLTVDDKFQLGEWAGICKLDTEGKARKVVKCSSVAIRDWGKETPAHDVIQEYIKSQK</sequence>
<evidence type="ECO:0000256" key="3">
    <source>
        <dbReference type="ARBA" id="ARBA00023274"/>
    </source>
</evidence>
<dbReference type="OMA" id="CAEHQIP"/>
<keyword evidence="3 4" id="KW-0687">Ribonucleoprotein</keyword>
<dbReference type="GO" id="GO:0003735">
    <property type="term" value="F:structural constituent of ribosome"/>
    <property type="evidence" value="ECO:0007669"/>
    <property type="project" value="InterPro"/>
</dbReference>
<dbReference type="PROSITE" id="PS01189">
    <property type="entry name" value="RIBOSOMAL_S12E"/>
    <property type="match status" value="1"/>
</dbReference>
<feature type="region of interest" description="Disordered" evidence="5">
    <location>
        <begin position="1"/>
        <end position="20"/>
    </location>
</feature>
<comment type="similarity">
    <text evidence="1 4">Belongs to the eukaryotic ribosomal protein eS12 family.</text>
</comment>
<evidence type="ECO:0000256" key="5">
    <source>
        <dbReference type="SAM" id="MobiDB-lite"/>
    </source>
</evidence>
<evidence type="ECO:0000313" key="8">
    <source>
        <dbReference type="Proteomes" id="UP000318571"/>
    </source>
</evidence>
<dbReference type="FunFam" id="3.30.1330.30:FF:000019">
    <property type="entry name" value="40S ribosomal protein S12"/>
    <property type="match status" value="1"/>
</dbReference>
<evidence type="ECO:0000256" key="1">
    <source>
        <dbReference type="ARBA" id="ARBA00005824"/>
    </source>
</evidence>
<dbReference type="InterPro" id="IPR029064">
    <property type="entry name" value="Ribosomal_eL30-like_sf"/>
</dbReference>
<dbReference type="STRING" id="6832.A0A553NXK2"/>
<dbReference type="GO" id="GO:0006412">
    <property type="term" value="P:translation"/>
    <property type="evidence" value="ECO:0007669"/>
    <property type="project" value="InterPro"/>
</dbReference>
<organism evidence="7 8">
    <name type="scientific">Tigriopus californicus</name>
    <name type="common">Marine copepod</name>
    <dbReference type="NCBI Taxonomy" id="6832"/>
    <lineage>
        <taxon>Eukaryota</taxon>
        <taxon>Metazoa</taxon>
        <taxon>Ecdysozoa</taxon>
        <taxon>Arthropoda</taxon>
        <taxon>Crustacea</taxon>
        <taxon>Multicrustacea</taxon>
        <taxon>Hexanauplia</taxon>
        <taxon>Copepoda</taxon>
        <taxon>Harpacticoida</taxon>
        <taxon>Harpacticidae</taxon>
        <taxon>Tigriopus</taxon>
    </lineage>
</organism>
<dbReference type="EMBL" id="VCGU01000009">
    <property type="protein sequence ID" value="TRY70156.1"/>
    <property type="molecule type" value="Genomic_DNA"/>
</dbReference>
<dbReference type="OrthoDB" id="10249311at2759"/>
<dbReference type="AlphaFoldDB" id="A0A553NXK2"/>
<keyword evidence="8" id="KW-1185">Reference proteome</keyword>
<evidence type="ECO:0000313" key="7">
    <source>
        <dbReference type="EMBL" id="TRY70156.1"/>
    </source>
</evidence>
<dbReference type="Pfam" id="PF01248">
    <property type="entry name" value="Ribosomal_L7Ae"/>
    <property type="match status" value="1"/>
</dbReference>
<comment type="caution">
    <text evidence="7">The sequence shown here is derived from an EMBL/GenBank/DDBJ whole genome shotgun (WGS) entry which is preliminary data.</text>
</comment>
<dbReference type="Proteomes" id="UP000318571">
    <property type="component" value="Chromosome 9"/>
</dbReference>
<gene>
    <name evidence="7" type="ORF">TCAL_01228</name>
</gene>
<dbReference type="PANTHER" id="PTHR11843">
    <property type="entry name" value="40S RIBOSOMAL PROTEIN S12"/>
    <property type="match status" value="1"/>
</dbReference>
<accession>A0A553NXK2</accession>
<feature type="domain" description="Ribosomal protein eL8/eL30/eS12/Gadd45" evidence="6">
    <location>
        <begin position="26"/>
        <end position="119"/>
    </location>
</feature>
<evidence type="ECO:0000256" key="2">
    <source>
        <dbReference type="ARBA" id="ARBA00022980"/>
    </source>
</evidence>
<evidence type="ECO:0000259" key="6">
    <source>
        <dbReference type="Pfam" id="PF01248"/>
    </source>
</evidence>
<dbReference type="SUPFAM" id="SSF55315">
    <property type="entry name" value="L30e-like"/>
    <property type="match status" value="1"/>
</dbReference>
<keyword evidence="2 4" id="KW-0689">Ribosomal protein</keyword>
<dbReference type="InterPro" id="IPR000530">
    <property type="entry name" value="Ribosomal_eS12"/>
</dbReference>